<accession>A0AAD1UAW2</accession>
<organism evidence="2 3">
    <name type="scientific">Euplotes crassus</name>
    <dbReference type="NCBI Taxonomy" id="5936"/>
    <lineage>
        <taxon>Eukaryota</taxon>
        <taxon>Sar</taxon>
        <taxon>Alveolata</taxon>
        <taxon>Ciliophora</taxon>
        <taxon>Intramacronucleata</taxon>
        <taxon>Spirotrichea</taxon>
        <taxon>Hypotrichia</taxon>
        <taxon>Euplotida</taxon>
        <taxon>Euplotidae</taxon>
        <taxon>Moneuplotes</taxon>
    </lineage>
</organism>
<proteinExistence type="predicted"/>
<reference evidence="2" key="1">
    <citation type="submission" date="2023-07" db="EMBL/GenBank/DDBJ databases">
        <authorList>
            <consortium name="AG Swart"/>
            <person name="Singh M."/>
            <person name="Singh A."/>
            <person name="Seah K."/>
            <person name="Emmerich C."/>
        </authorList>
    </citation>
    <scope>NUCLEOTIDE SEQUENCE</scope>
    <source>
        <strain evidence="2">DP1</strain>
    </source>
</reference>
<evidence type="ECO:0000313" key="2">
    <source>
        <dbReference type="EMBL" id="CAI2361823.1"/>
    </source>
</evidence>
<feature type="compositionally biased region" description="Polar residues" evidence="1">
    <location>
        <begin position="129"/>
        <end position="144"/>
    </location>
</feature>
<protein>
    <submittedName>
        <fullName evidence="2">Uncharacterized protein</fullName>
    </submittedName>
</protein>
<feature type="compositionally biased region" description="Basic and acidic residues" evidence="1">
    <location>
        <begin position="359"/>
        <end position="369"/>
    </location>
</feature>
<keyword evidence="3" id="KW-1185">Reference proteome</keyword>
<feature type="region of interest" description="Disordered" evidence="1">
    <location>
        <begin position="342"/>
        <end position="370"/>
    </location>
</feature>
<dbReference type="EMBL" id="CAMPGE010003003">
    <property type="protein sequence ID" value="CAI2361823.1"/>
    <property type="molecule type" value="Genomic_DNA"/>
</dbReference>
<evidence type="ECO:0000313" key="3">
    <source>
        <dbReference type="Proteomes" id="UP001295684"/>
    </source>
</evidence>
<dbReference type="AlphaFoldDB" id="A0AAD1UAW2"/>
<name>A0AAD1UAW2_EUPCR</name>
<comment type="caution">
    <text evidence="2">The sequence shown here is derived from an EMBL/GenBank/DDBJ whole genome shotgun (WGS) entry which is preliminary data.</text>
</comment>
<sequence>MRKGISGSGPCNLEAKVNDIPSSFIQIREYLDSPSKFMKIRDTFLKKYKHKRKFKGKKIIGSIVRYKKPKFMKPKLTSKKNMPKIINNLKKSLSIKGQKSIITPKNKSFVWSRNGNIMSLTKHDPSIRYSSQVPSQEPFSSPTSPVRDPAQFLYEPTKTFEESCKKIPIGENPKRMVIKNEISSLSQESEVDILSTGQFCEKLHENNTTFKLATSNFKEPYFCRPQTTSKLKKLYSRKSNRSDLVTSSSKFFIGPGSVEHCQVKKMLFPATNVINRATARKCSMRQTRFGPTGAARVRSICPSSRPKKYLHNTNVKLIFEKKQRQKKFGTLERKVNKILVKKSNSKSPKRSVSVDYPENEPKASERVEEIDSDTINSPTELTRIQISAVTKQKSRTRCRIKMSTSKIFSEVSYSSKNDYLKDSHSFKRNSDIEIQQIQTTAEMPMPASPPLSQNAIVMLNADLQDTKRLYAHKKFVQQASLKPLLKSLHKNSHIPAKSQNKS</sequence>
<dbReference type="Proteomes" id="UP001295684">
    <property type="component" value="Unassembled WGS sequence"/>
</dbReference>
<feature type="region of interest" description="Disordered" evidence="1">
    <location>
        <begin position="129"/>
        <end position="148"/>
    </location>
</feature>
<gene>
    <name evidence="2" type="ORF">ECRASSUSDP1_LOCUS3136</name>
</gene>
<evidence type="ECO:0000256" key="1">
    <source>
        <dbReference type="SAM" id="MobiDB-lite"/>
    </source>
</evidence>